<evidence type="ECO:0000256" key="1">
    <source>
        <dbReference type="SAM" id="SignalP"/>
    </source>
</evidence>
<reference evidence="2" key="1">
    <citation type="submission" date="2021-03" db="EMBL/GenBank/DDBJ databases">
        <authorList>
            <consortium name="Genoscope - CEA"/>
            <person name="William W."/>
        </authorList>
    </citation>
    <scope>NUCLEOTIDE SEQUENCE</scope>
    <source>
        <strain evidence="2">Doubled-haploid Pahang</strain>
    </source>
</reference>
<feature type="chain" id="PRO_5036219648" evidence="1">
    <location>
        <begin position="30"/>
        <end position="104"/>
    </location>
</feature>
<dbReference type="Proteomes" id="UP000012960">
    <property type="component" value="Unplaced"/>
</dbReference>
<sequence length="104" mass="11736">MMNTKKRLLQSAQIMALTCVLIFDHQAQSADEAFRGSEIYSLCNASETQALIDIKGRFFGGRTVHASFYGEERFTNKELASMHGEVPGYPWGTLLGDERLQWAF</sequence>
<evidence type="ECO:0000313" key="3">
    <source>
        <dbReference type="EnsemblPlants" id="Ma01_p08160.1"/>
    </source>
</evidence>
<feature type="signal peptide" evidence="1">
    <location>
        <begin position="1"/>
        <end position="29"/>
    </location>
</feature>
<gene>
    <name evidence="2" type="ORF">GSMUA_291960.1</name>
</gene>
<dbReference type="InParanoid" id="A0A804HRM2"/>
<keyword evidence="4" id="KW-1185">Reference proteome</keyword>
<name>A0A804HRM2_MUSAM</name>
<dbReference type="Gramene" id="Ma01_t08160.1">
    <property type="protein sequence ID" value="Ma01_p08160.1"/>
    <property type="gene ID" value="Ma01_g08160"/>
</dbReference>
<evidence type="ECO:0000313" key="4">
    <source>
        <dbReference type="Proteomes" id="UP000012960"/>
    </source>
</evidence>
<reference evidence="3" key="2">
    <citation type="submission" date="2021-05" db="UniProtKB">
        <authorList>
            <consortium name="EnsemblPlants"/>
        </authorList>
    </citation>
    <scope>IDENTIFICATION</scope>
    <source>
        <strain evidence="3">subsp. malaccensis</strain>
    </source>
</reference>
<organism evidence="3 4">
    <name type="scientific">Musa acuminata subsp. malaccensis</name>
    <name type="common">Wild banana</name>
    <name type="synonym">Musa malaccensis</name>
    <dbReference type="NCBI Taxonomy" id="214687"/>
    <lineage>
        <taxon>Eukaryota</taxon>
        <taxon>Viridiplantae</taxon>
        <taxon>Streptophyta</taxon>
        <taxon>Embryophyta</taxon>
        <taxon>Tracheophyta</taxon>
        <taxon>Spermatophyta</taxon>
        <taxon>Magnoliopsida</taxon>
        <taxon>Liliopsida</taxon>
        <taxon>Zingiberales</taxon>
        <taxon>Musaceae</taxon>
        <taxon>Musa</taxon>
    </lineage>
</organism>
<keyword evidence="1" id="KW-0732">Signal</keyword>
<evidence type="ECO:0000313" key="2">
    <source>
        <dbReference type="EMBL" id="CAG1858901.1"/>
    </source>
</evidence>
<proteinExistence type="predicted"/>
<accession>A0A804HRM2</accession>
<protein>
    <submittedName>
        <fullName evidence="2">(wild Malaysian banana) hypothetical protein</fullName>
    </submittedName>
</protein>
<dbReference type="EnsemblPlants" id="Ma01_t08160.1">
    <property type="protein sequence ID" value="Ma01_p08160.1"/>
    <property type="gene ID" value="Ma01_g08160"/>
</dbReference>
<dbReference type="AlphaFoldDB" id="A0A804HRM2"/>
<dbReference type="EMBL" id="HG996466">
    <property type="protein sequence ID" value="CAG1858901.1"/>
    <property type="molecule type" value="Genomic_DNA"/>
</dbReference>